<reference evidence="1 2" key="1">
    <citation type="submission" date="2019-03" db="EMBL/GenBank/DDBJ databases">
        <title>Single cell metagenomics reveals metabolic interactions within the superorganism composed of flagellate Streblomastix strix and complex community of Bacteroidetes bacteria on its surface.</title>
        <authorList>
            <person name="Treitli S.C."/>
            <person name="Kolisko M."/>
            <person name="Husnik F."/>
            <person name="Keeling P."/>
            <person name="Hampl V."/>
        </authorList>
    </citation>
    <scope>NUCLEOTIDE SEQUENCE [LARGE SCALE GENOMIC DNA]</scope>
    <source>
        <strain evidence="1">ST1C</strain>
    </source>
</reference>
<dbReference type="AlphaFoldDB" id="A0A5J4X5X7"/>
<comment type="caution">
    <text evidence="1">The sequence shown here is derived from an EMBL/GenBank/DDBJ whole genome shotgun (WGS) entry which is preliminary data.</text>
</comment>
<name>A0A5J4X5X7_9EUKA</name>
<evidence type="ECO:0000313" key="1">
    <source>
        <dbReference type="EMBL" id="KAA6402647.1"/>
    </source>
</evidence>
<protein>
    <submittedName>
        <fullName evidence="1">Uncharacterized protein</fullName>
    </submittedName>
</protein>
<evidence type="ECO:0000313" key="2">
    <source>
        <dbReference type="Proteomes" id="UP000324800"/>
    </source>
</evidence>
<organism evidence="1 2">
    <name type="scientific">Streblomastix strix</name>
    <dbReference type="NCBI Taxonomy" id="222440"/>
    <lineage>
        <taxon>Eukaryota</taxon>
        <taxon>Metamonada</taxon>
        <taxon>Preaxostyla</taxon>
        <taxon>Oxymonadida</taxon>
        <taxon>Streblomastigidae</taxon>
        <taxon>Streblomastix</taxon>
    </lineage>
</organism>
<gene>
    <name evidence="1" type="ORF">EZS28_001825</name>
</gene>
<dbReference type="Proteomes" id="UP000324800">
    <property type="component" value="Unassembled WGS sequence"/>
</dbReference>
<sequence>MIEPNDDIRSQGIRIMKNKANWDSFVLKGCNADPTDRDGVWKIGSTSSKFRIQKQEDEAYDYKGLIIDFDCTSLKFNNQIIAPLPAPPIDYAIQQTLAIAITHFNPNTYWNTEQIQSVTFYDSSMLDEYKTKPLIRNSLFLNNGNHYIVGAVGSGKTILLSKLIVIYKQRINPFILYLSNFGVDETIALNQNSKNTILTNITYEEAMYFLLQFDEIKYSVKEVYTYWKLRELNISYKSDYIQRKKERIIQNNPTKENLTRLASVSIEKQMEKPKDYARRIAQIFEQECFDKITKFNIPTMIMRFTVPAIIHNFAAEFIVNFDDIGSNADIQRFSSGLAKIIAHLVSDNRHSKNTVFFIAQRPSYLFKIARILSHVICLGVSLSKSDLKQAYEENSIQNLDFDEFSGTGVVGTSTEYSRGDHQHPLQVSTVLPSKDTSVGTVGQASSYARSDHQHLIQTVDTIPVSDSADGSYVNGVGNNGTSAYYSRHDHIHLQQLTYDGNITATKFIKTGGTAAEVLCANGDTLNGVVDIESDQTITGPKTFNNIFQIVPTGDNYNEGIRIAKANNESCKIFFGVDPNEHSGYIEGQWTVGIMLGQGPTAQQFSICYSPDQATANKGLRISTDGNILTFNGNEFVDVGSDQTINDCNPQSTTGAITDQWTTEYDDGLKISRTVQNKGGSSIFLGCRRDSNIGTIANQWQVFTPPSSYTINPLGLNISLSADSGGTA</sequence>
<dbReference type="EMBL" id="SNRW01000206">
    <property type="protein sequence ID" value="KAA6402647.1"/>
    <property type="molecule type" value="Genomic_DNA"/>
</dbReference>
<proteinExistence type="predicted"/>
<accession>A0A5J4X5X7</accession>